<organism evidence="1">
    <name type="scientific">Rhizobium sp. ZPR3</name>
    <dbReference type="NCBI Taxonomy" id="3158967"/>
    <lineage>
        <taxon>Bacteria</taxon>
        <taxon>Pseudomonadati</taxon>
        <taxon>Pseudomonadota</taxon>
        <taxon>Alphaproteobacteria</taxon>
        <taxon>Hyphomicrobiales</taxon>
        <taxon>Rhizobiaceae</taxon>
        <taxon>Rhizobium/Agrobacterium group</taxon>
        <taxon>Rhizobium</taxon>
    </lineage>
</organism>
<dbReference type="EMBL" id="CP157961">
    <property type="protein sequence ID" value="XBT96201.1"/>
    <property type="molecule type" value="Genomic_DNA"/>
</dbReference>
<sequence>MPRHGLDFGPDPAIADIAISRIVNQSQRHAFPAWKPCLAGPGFHCHISLTNRISIISKLRAAPIPTNVVNGRARQGEVMNEITKSLGEMNLQERADLMAAVADVLQATAEEAEEDGDALAATNSLFLACNLRGCSSDLGPNDLKAAELLLEQGITFIHLLNGRKKSRALVH</sequence>
<name>A0AAU7S151_9HYPH</name>
<keyword evidence="1" id="KW-0614">Plasmid</keyword>
<dbReference type="RefSeq" id="WP_349960810.1">
    <property type="nucleotide sequence ID" value="NZ_CP157961.1"/>
</dbReference>
<evidence type="ECO:0000313" key="1">
    <source>
        <dbReference type="EMBL" id="XBT96201.1"/>
    </source>
</evidence>
<reference evidence="1" key="1">
    <citation type="submission" date="2024-06" db="EMBL/GenBank/DDBJ databases">
        <authorList>
            <person name="Li T."/>
            <person name="Gao R."/>
        </authorList>
    </citation>
    <scope>NUCLEOTIDE SEQUENCE</scope>
    <source>
        <strain evidence="1">ZPR3</strain>
        <plasmid evidence="1">unnamed1</plasmid>
    </source>
</reference>
<dbReference type="AlphaFoldDB" id="A0AAU7S151"/>
<proteinExistence type="predicted"/>
<protein>
    <submittedName>
        <fullName evidence="1">Uncharacterized protein</fullName>
    </submittedName>
</protein>
<gene>
    <name evidence="1" type="ORF">ABM479_21965</name>
</gene>
<geneLocation type="plasmid" evidence="1">
    <name>unnamed1</name>
</geneLocation>
<accession>A0AAU7S151</accession>